<feature type="region of interest" description="Disordered" evidence="12">
    <location>
        <begin position="655"/>
        <end position="732"/>
    </location>
</feature>
<evidence type="ECO:0000256" key="12">
    <source>
        <dbReference type="SAM" id="MobiDB-lite"/>
    </source>
</evidence>
<dbReference type="Gene3D" id="2.60.40.1180">
    <property type="entry name" value="Golgi alpha-mannosidase II"/>
    <property type="match status" value="1"/>
</dbReference>
<evidence type="ECO:0000256" key="2">
    <source>
        <dbReference type="ARBA" id="ARBA00002953"/>
    </source>
</evidence>
<dbReference type="InterPro" id="IPR017853">
    <property type="entry name" value="GH"/>
</dbReference>
<dbReference type="EC" id="2.4.1.18" evidence="10"/>
<feature type="domain" description="Glycosyl hydrolase family 13 catalytic" evidence="13">
    <location>
        <begin position="167"/>
        <end position="531"/>
    </location>
</feature>
<gene>
    <name evidence="10 14" type="primary">glgB</name>
    <name evidence="14" type="ORF">H9890_02565</name>
</gene>
<dbReference type="InterPro" id="IPR013783">
    <property type="entry name" value="Ig-like_fold"/>
</dbReference>
<evidence type="ECO:0000256" key="6">
    <source>
        <dbReference type="ARBA" id="ARBA00022676"/>
    </source>
</evidence>
<evidence type="ECO:0000256" key="11">
    <source>
        <dbReference type="PIRSR" id="PIRSR000463-1"/>
    </source>
</evidence>
<evidence type="ECO:0000313" key="14">
    <source>
        <dbReference type="EMBL" id="HIW08267.1"/>
    </source>
</evidence>
<dbReference type="Proteomes" id="UP000823933">
    <property type="component" value="Unassembled WGS sequence"/>
</dbReference>
<evidence type="ECO:0000256" key="8">
    <source>
        <dbReference type="ARBA" id="ARBA00023056"/>
    </source>
</evidence>
<dbReference type="InterPro" id="IPR006407">
    <property type="entry name" value="GlgB"/>
</dbReference>
<comment type="similarity">
    <text evidence="4 10">Belongs to the glycosyl hydrolase 13 family. GlgB subfamily.</text>
</comment>
<dbReference type="EMBL" id="DXHQ01000030">
    <property type="protein sequence ID" value="HIW08267.1"/>
    <property type="molecule type" value="Genomic_DNA"/>
</dbReference>
<keyword evidence="9 10" id="KW-0119">Carbohydrate metabolism</keyword>
<name>A0A9D1TVU6_9FIRM</name>
<evidence type="ECO:0000256" key="1">
    <source>
        <dbReference type="ARBA" id="ARBA00000826"/>
    </source>
</evidence>
<dbReference type="InterPro" id="IPR013780">
    <property type="entry name" value="Glyco_hydro_b"/>
</dbReference>
<feature type="region of interest" description="Disordered" evidence="12">
    <location>
        <begin position="1"/>
        <end position="23"/>
    </location>
</feature>
<dbReference type="AlphaFoldDB" id="A0A9D1TVU6"/>
<dbReference type="GO" id="GO:0043169">
    <property type="term" value="F:cation binding"/>
    <property type="evidence" value="ECO:0007669"/>
    <property type="project" value="InterPro"/>
</dbReference>
<dbReference type="Gene3D" id="3.20.20.80">
    <property type="entry name" value="Glycosidases"/>
    <property type="match status" value="1"/>
</dbReference>
<feature type="compositionally biased region" description="Low complexity" evidence="12">
    <location>
        <begin position="1"/>
        <end position="12"/>
    </location>
</feature>
<dbReference type="Pfam" id="PF02806">
    <property type="entry name" value="Alpha-amylase_C"/>
    <property type="match status" value="1"/>
</dbReference>
<reference evidence="14" key="1">
    <citation type="journal article" date="2021" name="PeerJ">
        <title>Extensive microbial diversity within the chicken gut microbiome revealed by metagenomics and culture.</title>
        <authorList>
            <person name="Gilroy R."/>
            <person name="Ravi A."/>
            <person name="Getino M."/>
            <person name="Pursley I."/>
            <person name="Horton D.L."/>
            <person name="Alikhan N.F."/>
            <person name="Baker D."/>
            <person name="Gharbi K."/>
            <person name="Hall N."/>
            <person name="Watson M."/>
            <person name="Adriaenssens E.M."/>
            <person name="Foster-Nyarko E."/>
            <person name="Jarju S."/>
            <person name="Secka A."/>
            <person name="Antonio M."/>
            <person name="Oren A."/>
            <person name="Chaudhuri R.R."/>
            <person name="La Ragione R."/>
            <person name="Hildebrand F."/>
            <person name="Pallen M.J."/>
        </authorList>
    </citation>
    <scope>NUCLEOTIDE SEQUENCE</scope>
    <source>
        <strain evidence="14">ChiHcolR34-3080</strain>
    </source>
</reference>
<comment type="pathway">
    <text evidence="3 10">Glycan biosynthesis; glycogen biosynthesis.</text>
</comment>
<evidence type="ECO:0000313" key="15">
    <source>
        <dbReference type="Proteomes" id="UP000823933"/>
    </source>
</evidence>
<protein>
    <recommendedName>
        <fullName evidence="10">1,4-alpha-glucan branching enzyme GlgB</fullName>
        <ecNumber evidence="10">2.4.1.18</ecNumber>
    </recommendedName>
    <alternativeName>
        <fullName evidence="10">1,4-alpha-D-glucan:1,4-alpha-D-glucan 6-glucosyl-transferase</fullName>
    </alternativeName>
    <alternativeName>
        <fullName evidence="10">Alpha-(1-&gt;4)-glucan branching enzyme</fullName>
    </alternativeName>
    <alternativeName>
        <fullName evidence="10">Glycogen branching enzyme</fullName>
        <shortName evidence="10">BE</shortName>
    </alternativeName>
</protein>
<dbReference type="CDD" id="cd11322">
    <property type="entry name" value="AmyAc_Glg_BE"/>
    <property type="match status" value="1"/>
</dbReference>
<comment type="subunit">
    <text evidence="10">Monomer.</text>
</comment>
<organism evidence="14 15">
    <name type="scientific">Candidatus Faecalibacterium intestinigallinarum</name>
    <dbReference type="NCBI Taxonomy" id="2838581"/>
    <lineage>
        <taxon>Bacteria</taxon>
        <taxon>Bacillati</taxon>
        <taxon>Bacillota</taxon>
        <taxon>Clostridia</taxon>
        <taxon>Eubacteriales</taxon>
        <taxon>Oscillospiraceae</taxon>
        <taxon>Faecalibacterium</taxon>
    </lineage>
</organism>
<dbReference type="GO" id="GO:0005978">
    <property type="term" value="P:glycogen biosynthetic process"/>
    <property type="evidence" value="ECO:0007669"/>
    <property type="project" value="UniProtKB-UniRule"/>
</dbReference>
<feature type="compositionally biased region" description="Basic and acidic residues" evidence="12">
    <location>
        <begin position="693"/>
        <end position="716"/>
    </location>
</feature>
<evidence type="ECO:0000259" key="13">
    <source>
        <dbReference type="SMART" id="SM00642"/>
    </source>
</evidence>
<comment type="function">
    <text evidence="2 10">Catalyzes the formation of the alpha-1,6-glucosidic linkages in glycogen by scission of a 1,4-alpha-linked oligosaccharide from growing alpha-1,4-glucan chains and the subsequent attachment of the oligosaccharide to the alpha-1,6 position.</text>
</comment>
<evidence type="ECO:0000256" key="9">
    <source>
        <dbReference type="ARBA" id="ARBA00023277"/>
    </source>
</evidence>
<dbReference type="FunFam" id="2.60.40.1180:FF:000002">
    <property type="entry name" value="1,4-alpha-glucan branching enzyme GlgB"/>
    <property type="match status" value="1"/>
</dbReference>
<dbReference type="Pfam" id="PF02922">
    <property type="entry name" value="CBM_48"/>
    <property type="match status" value="1"/>
</dbReference>
<dbReference type="PANTHER" id="PTHR43651">
    <property type="entry name" value="1,4-ALPHA-GLUCAN-BRANCHING ENZYME"/>
    <property type="match status" value="1"/>
</dbReference>
<comment type="catalytic activity">
    <reaction evidence="1 10">
        <text>Transfers a segment of a (1-&gt;4)-alpha-D-glucan chain to a primary hydroxy group in a similar glucan chain.</text>
        <dbReference type="EC" id="2.4.1.18"/>
    </reaction>
</comment>
<dbReference type="NCBIfam" id="TIGR01515">
    <property type="entry name" value="branching_enzym"/>
    <property type="match status" value="1"/>
</dbReference>
<feature type="active site" description="Nucleophile" evidence="10 11">
    <location>
        <position position="328"/>
    </location>
</feature>
<dbReference type="InterPro" id="IPR037439">
    <property type="entry name" value="Branching_enzy"/>
</dbReference>
<dbReference type="InterPro" id="IPR006048">
    <property type="entry name" value="A-amylase/branching_C"/>
</dbReference>
<dbReference type="PIRSF" id="PIRSF000463">
    <property type="entry name" value="GlgB"/>
    <property type="match status" value="1"/>
</dbReference>
<sequence length="732" mass="83018">MNQAAEQPAAEKPAGEVKPNPDDLPVYLYKQGNNFEAQRFFGSHLEEQGGEKGVMFRLWAPHAAAVSVVGDFNSWKPGSHPMKKTDGASIWELFIPGMKEYDVYKYCVTTRAGDLVFKADPYALHAETRPSNGSKVYDLSGFGWTDSAWQEAQKAKDAINGPMNIYEMHAGSWKMKKKEDGTYIPYNYAELADLLIPYLTEMGYTHVELLPIMEYPFDGSWGYQVSGYFAPTSRYGTPKDLMSFVDKMHNAGIGVIMDWVPAHFPKDQFGLYMFDGEPCYEDPNPRRGEHKEWGTMVFNFGMNEVQSFLISSALYWLEQYHIDGLRVDAVASMLYLDYNRRDGEWEQNIHGGKENLEAIAFLRKLNTAVLTRHPEKYMIAEESTAWPNVTKPAVDGGLGFNFKWNMGWMNDMLSYMSSDPIYRSYNHNKVTFSFFYAFSENFVLPISHDEVVHGKCSLINKMPGEYEDKFANLRAFFGYMMAHPGKKLLFMGQEFGQFNEWYEAKPLDWELLDYDKHKQLQTYVKTLNQFYKDHPAFWQVDYSWEGFQWIVPDDYQQSVVAFLRKDAAGKQIMIVCNFTPVLRESYIMGAPVAGSYKELINSDDAAFGGSGLHHNKAVRSKKVPMHGFDQSITITLPPLSAVYFEVPAPRATRAKTAKAAADKAETKTAARKPAAKKTAAGEKKTATRRTAKAKVEKGAPAKETKAEKAEKAEKKAPAKRGRKPKAEKPAEE</sequence>
<evidence type="ECO:0000256" key="7">
    <source>
        <dbReference type="ARBA" id="ARBA00022679"/>
    </source>
</evidence>
<dbReference type="Pfam" id="PF00128">
    <property type="entry name" value="Alpha-amylase"/>
    <property type="match status" value="1"/>
</dbReference>
<keyword evidence="6 10" id="KW-0328">Glycosyltransferase</keyword>
<keyword evidence="8 10" id="KW-0320">Glycogen biosynthesis</keyword>
<keyword evidence="5 10" id="KW-0321">Glycogen metabolism</keyword>
<dbReference type="InterPro" id="IPR044143">
    <property type="entry name" value="GlgB_N_E_set_prok"/>
</dbReference>
<keyword evidence="7 10" id="KW-0808">Transferase</keyword>
<dbReference type="GO" id="GO:0003844">
    <property type="term" value="F:1,4-alpha-glucan branching enzyme activity"/>
    <property type="evidence" value="ECO:0007669"/>
    <property type="project" value="UniProtKB-UniRule"/>
</dbReference>
<dbReference type="CDD" id="cd02855">
    <property type="entry name" value="E_set_GBE_prok_N"/>
    <property type="match status" value="1"/>
</dbReference>
<evidence type="ECO:0000256" key="5">
    <source>
        <dbReference type="ARBA" id="ARBA00022600"/>
    </source>
</evidence>
<dbReference type="InterPro" id="IPR004193">
    <property type="entry name" value="Glyco_hydro_13_N"/>
</dbReference>
<evidence type="ECO:0000256" key="4">
    <source>
        <dbReference type="ARBA" id="ARBA00009000"/>
    </source>
</evidence>
<dbReference type="FunFam" id="3.20.20.80:FF:000003">
    <property type="entry name" value="1,4-alpha-glucan branching enzyme GlgB"/>
    <property type="match status" value="1"/>
</dbReference>
<dbReference type="Gene3D" id="2.60.40.10">
    <property type="entry name" value="Immunoglobulins"/>
    <property type="match status" value="1"/>
</dbReference>
<dbReference type="SMART" id="SM00642">
    <property type="entry name" value="Aamy"/>
    <property type="match status" value="1"/>
</dbReference>
<dbReference type="InterPro" id="IPR006047">
    <property type="entry name" value="GH13_cat_dom"/>
</dbReference>
<dbReference type="NCBIfam" id="NF008967">
    <property type="entry name" value="PRK12313.1"/>
    <property type="match status" value="1"/>
</dbReference>
<evidence type="ECO:0000256" key="10">
    <source>
        <dbReference type="HAMAP-Rule" id="MF_00685"/>
    </source>
</evidence>
<accession>A0A9D1TVU6</accession>
<dbReference type="NCBIfam" id="NF003811">
    <property type="entry name" value="PRK05402.1"/>
    <property type="match status" value="1"/>
</dbReference>
<evidence type="ECO:0000256" key="3">
    <source>
        <dbReference type="ARBA" id="ARBA00004964"/>
    </source>
</evidence>
<dbReference type="GO" id="GO:0005829">
    <property type="term" value="C:cytosol"/>
    <property type="evidence" value="ECO:0007669"/>
    <property type="project" value="TreeGrafter"/>
</dbReference>
<dbReference type="HAMAP" id="MF_00685">
    <property type="entry name" value="GlgB"/>
    <property type="match status" value="1"/>
</dbReference>
<feature type="active site" description="Proton donor" evidence="10 11">
    <location>
        <position position="381"/>
    </location>
</feature>
<dbReference type="SUPFAM" id="SSF51011">
    <property type="entry name" value="Glycosyl hydrolase domain"/>
    <property type="match status" value="1"/>
</dbReference>
<dbReference type="SUPFAM" id="SSF51445">
    <property type="entry name" value="(Trans)glycosidases"/>
    <property type="match status" value="1"/>
</dbReference>
<reference evidence="14" key="2">
    <citation type="submission" date="2021-04" db="EMBL/GenBank/DDBJ databases">
        <authorList>
            <person name="Gilroy R."/>
        </authorList>
    </citation>
    <scope>NUCLEOTIDE SEQUENCE</scope>
    <source>
        <strain evidence="14">ChiHcolR34-3080</strain>
    </source>
</reference>
<dbReference type="PANTHER" id="PTHR43651:SF3">
    <property type="entry name" value="1,4-ALPHA-GLUCAN-BRANCHING ENZYME"/>
    <property type="match status" value="1"/>
</dbReference>
<dbReference type="GO" id="GO:0004553">
    <property type="term" value="F:hydrolase activity, hydrolyzing O-glycosyl compounds"/>
    <property type="evidence" value="ECO:0007669"/>
    <property type="project" value="InterPro"/>
</dbReference>
<proteinExistence type="inferred from homology"/>
<comment type="caution">
    <text evidence="14">The sequence shown here is derived from an EMBL/GenBank/DDBJ whole genome shotgun (WGS) entry which is preliminary data.</text>
</comment>